<name>A0ABN0VPB4_9BACI</name>
<feature type="coiled-coil region" evidence="1">
    <location>
        <begin position="32"/>
        <end position="59"/>
    </location>
</feature>
<protein>
    <recommendedName>
        <fullName evidence="5">Lipoprotein</fullName>
    </recommendedName>
</protein>
<proteinExistence type="predicted"/>
<keyword evidence="2" id="KW-0732">Signal</keyword>
<dbReference type="RefSeq" id="WP_343795279.1">
    <property type="nucleotide sequence ID" value="NZ_BAAADJ010000001.1"/>
</dbReference>
<keyword evidence="1" id="KW-0175">Coiled coil</keyword>
<gene>
    <name evidence="3" type="ORF">GCM10008967_00470</name>
</gene>
<evidence type="ECO:0000313" key="3">
    <source>
        <dbReference type="EMBL" id="GAA0313874.1"/>
    </source>
</evidence>
<accession>A0ABN0VPB4</accession>
<evidence type="ECO:0000256" key="2">
    <source>
        <dbReference type="SAM" id="SignalP"/>
    </source>
</evidence>
<evidence type="ECO:0000313" key="4">
    <source>
        <dbReference type="Proteomes" id="UP001500782"/>
    </source>
</evidence>
<evidence type="ECO:0000256" key="1">
    <source>
        <dbReference type="SAM" id="Coils"/>
    </source>
</evidence>
<feature type="chain" id="PRO_5047356454" description="Lipoprotein" evidence="2">
    <location>
        <begin position="22"/>
        <end position="238"/>
    </location>
</feature>
<organism evidence="3 4">
    <name type="scientific">Bacillus carboniphilus</name>
    <dbReference type="NCBI Taxonomy" id="86663"/>
    <lineage>
        <taxon>Bacteria</taxon>
        <taxon>Bacillati</taxon>
        <taxon>Bacillota</taxon>
        <taxon>Bacilli</taxon>
        <taxon>Bacillales</taxon>
        <taxon>Bacillaceae</taxon>
        <taxon>Bacillus</taxon>
    </lineage>
</organism>
<sequence>MKKVALLILATLFLAGCSKEASLIHDDFKKDTDQIVELIEGAKAEKRELTEEELNLHEKFHKKYIAGSFSDGSGNSYEMNDLEKGIVRKIDDLIFFLDENVGLASEESNYDKVKKQLHEYMEADSIPESLVGKYPTYVKYDGIHPQFKEDTLTLIEIFDDIMLTNNNGVGQWEIDKLEDYTSKYLGEGFESDGEHILMNEEMHNIYMVFFSLKYDLKESKLFNHTIEEYKEVRDLLQN</sequence>
<reference evidence="3 4" key="1">
    <citation type="journal article" date="2019" name="Int. J. Syst. Evol. Microbiol.">
        <title>The Global Catalogue of Microorganisms (GCM) 10K type strain sequencing project: providing services to taxonomists for standard genome sequencing and annotation.</title>
        <authorList>
            <consortium name="The Broad Institute Genomics Platform"/>
            <consortium name="The Broad Institute Genome Sequencing Center for Infectious Disease"/>
            <person name="Wu L."/>
            <person name="Ma J."/>
        </authorList>
    </citation>
    <scope>NUCLEOTIDE SEQUENCE [LARGE SCALE GENOMIC DNA]</scope>
    <source>
        <strain evidence="3 4">JCM 9731</strain>
    </source>
</reference>
<dbReference type="PROSITE" id="PS51257">
    <property type="entry name" value="PROKAR_LIPOPROTEIN"/>
    <property type="match status" value="1"/>
</dbReference>
<dbReference type="EMBL" id="BAAADJ010000001">
    <property type="protein sequence ID" value="GAA0313874.1"/>
    <property type="molecule type" value="Genomic_DNA"/>
</dbReference>
<evidence type="ECO:0008006" key="5">
    <source>
        <dbReference type="Google" id="ProtNLM"/>
    </source>
</evidence>
<feature type="signal peptide" evidence="2">
    <location>
        <begin position="1"/>
        <end position="21"/>
    </location>
</feature>
<dbReference type="Proteomes" id="UP001500782">
    <property type="component" value="Unassembled WGS sequence"/>
</dbReference>
<keyword evidence="4" id="KW-1185">Reference proteome</keyword>
<comment type="caution">
    <text evidence="3">The sequence shown here is derived from an EMBL/GenBank/DDBJ whole genome shotgun (WGS) entry which is preliminary data.</text>
</comment>